<dbReference type="InterPro" id="IPR000014">
    <property type="entry name" value="PAS"/>
</dbReference>
<gene>
    <name evidence="3" type="ORF">GCM10007894_10520</name>
</gene>
<comment type="caution">
    <text evidence="3">The sequence shown here is derived from an EMBL/GenBank/DDBJ whole genome shotgun (WGS) entry which is preliminary data.</text>
</comment>
<dbReference type="Proteomes" id="UP001157439">
    <property type="component" value="Unassembled WGS sequence"/>
</dbReference>
<feature type="domain" description="PAS" evidence="2">
    <location>
        <begin position="482"/>
        <end position="575"/>
    </location>
</feature>
<evidence type="ECO:0000313" key="3">
    <source>
        <dbReference type="EMBL" id="GLS83075.1"/>
    </source>
</evidence>
<dbReference type="AlphaFoldDB" id="A0AA37WXX4"/>
<keyword evidence="1" id="KW-0812">Transmembrane</keyword>
<feature type="transmembrane region" description="Helical" evidence="1">
    <location>
        <begin position="320"/>
        <end position="342"/>
    </location>
</feature>
<keyword evidence="1" id="KW-1133">Transmembrane helix</keyword>
<organism evidence="3 4">
    <name type="scientific">Paraferrimonas haliotis</name>
    <dbReference type="NCBI Taxonomy" id="2013866"/>
    <lineage>
        <taxon>Bacteria</taxon>
        <taxon>Pseudomonadati</taxon>
        <taxon>Pseudomonadota</taxon>
        <taxon>Gammaproteobacteria</taxon>
        <taxon>Alteromonadales</taxon>
        <taxon>Ferrimonadaceae</taxon>
        <taxon>Paraferrimonas</taxon>
    </lineage>
</organism>
<accession>A0AA37WXX4</accession>
<feature type="transmembrane region" description="Helical" evidence="1">
    <location>
        <begin position="29"/>
        <end position="47"/>
    </location>
</feature>
<name>A0AA37WXX4_9GAMM</name>
<protein>
    <submittedName>
        <fullName evidence="3">Diguanylate cyclase</fullName>
    </submittedName>
</protein>
<dbReference type="InterPro" id="IPR029151">
    <property type="entry name" value="Sensor-like_sf"/>
</dbReference>
<dbReference type="CDD" id="cd00130">
    <property type="entry name" value="PAS"/>
    <property type="match status" value="1"/>
</dbReference>
<reference evidence="3 4" key="1">
    <citation type="journal article" date="2014" name="Int. J. Syst. Evol. Microbiol.">
        <title>Complete genome sequence of Corynebacterium casei LMG S-19264T (=DSM 44701T), isolated from a smear-ripened cheese.</title>
        <authorList>
            <consortium name="US DOE Joint Genome Institute (JGI-PGF)"/>
            <person name="Walter F."/>
            <person name="Albersmeier A."/>
            <person name="Kalinowski J."/>
            <person name="Ruckert C."/>
        </authorList>
    </citation>
    <scope>NUCLEOTIDE SEQUENCE [LARGE SCALE GENOMIC DNA]</scope>
    <source>
        <strain evidence="3 4">NBRC 112785</strain>
    </source>
</reference>
<dbReference type="SUPFAM" id="SSF103190">
    <property type="entry name" value="Sensory domain-like"/>
    <property type="match status" value="1"/>
</dbReference>
<keyword evidence="1" id="KW-0472">Membrane</keyword>
<dbReference type="EMBL" id="BSPO01000002">
    <property type="protein sequence ID" value="GLS83075.1"/>
    <property type="molecule type" value="Genomic_DNA"/>
</dbReference>
<keyword evidence="4" id="KW-1185">Reference proteome</keyword>
<dbReference type="RefSeq" id="WP_095497356.1">
    <property type="nucleotide sequence ID" value="NZ_BSPO01000002.1"/>
</dbReference>
<evidence type="ECO:0000256" key="1">
    <source>
        <dbReference type="SAM" id="Phobius"/>
    </source>
</evidence>
<evidence type="ECO:0000259" key="2">
    <source>
        <dbReference type="Pfam" id="PF13426"/>
    </source>
</evidence>
<evidence type="ECO:0000313" key="4">
    <source>
        <dbReference type="Proteomes" id="UP001157439"/>
    </source>
</evidence>
<feature type="domain" description="PAS" evidence="2">
    <location>
        <begin position="366"/>
        <end position="457"/>
    </location>
</feature>
<proteinExistence type="predicted"/>
<sequence>MFTSRGINTKDFNSLHTVLQPLYWGKARIALIVVLTLSVICGVFFGAHRISESHKQHYVQQWAQQAYNKLQSIAVLTTAEMKRQVVRTELFAKAKDFEVYLASPEKKNASLLRGKWRGYTRKLDSMLGLAFYDAEGKVLLRSNSKAMPEYMPDLAEKGYDLEDPTTYFASDFKIRLVDGKFIPTFYLINAIESRPGKIAGYFAHYVSAERIFNLTAPTLSLSQTPVIALDSMGTMFFHRGLNQSSQLVSTIGDNLAVSSPYLWHEVKEQGFGQFKDENATYVFIRADLSNSSEAFKQNYYLVTELTKNDVDRLLALHTRIIFGIAAFICLLLLALVISTVLLRNERSNRGYSHNLANGLFGNSLPCLIVSSNYRVLFANDAAREFFTYSQQLEDASLTSILEQTEQATKQMLADASSTGSIQSITFKGKPIRIELRPIAAFVVGGESVNQFLLTLFDDSTLHALRDEITLQRKQLDVASISILSDAHGVILKANAAYYQFLQQYHLELAGENLEQLLNEQSEQAWQRILHQCKHHQLSNTQIDFVSDTQDPVTLHISGRGHFSEDGQLATIAFIARIDKPIVEAASLDLQSTSQQQLTAYFDGLSKPQRALLNVMLFDVSPINAFALGQDQELEQELQEQLRLQLPSAWKIMPWFNGQTLVVTADSEAQQLYHKATQVMQSITRYDREERISVAISGNPKAAELTQLLSQLEVALGRAKQMSGMKICLAFSK</sequence>
<dbReference type="Pfam" id="PF13426">
    <property type="entry name" value="PAS_9"/>
    <property type="match status" value="2"/>
</dbReference>